<comment type="caution">
    <text evidence="2">The sequence shown here is derived from an EMBL/GenBank/DDBJ whole genome shotgun (WGS) entry which is preliminary data.</text>
</comment>
<proteinExistence type="predicted"/>
<accession>A0ABW3XUW7</accession>
<gene>
    <name evidence="2" type="ORF">ACFQ5X_45200</name>
</gene>
<dbReference type="Pfam" id="PF18860">
    <property type="entry name" value="AbiJ_NTD3"/>
    <property type="match status" value="1"/>
</dbReference>
<evidence type="ECO:0000313" key="3">
    <source>
        <dbReference type="Proteomes" id="UP001597058"/>
    </source>
</evidence>
<dbReference type="Proteomes" id="UP001597058">
    <property type="component" value="Unassembled WGS sequence"/>
</dbReference>
<organism evidence="2 3">
    <name type="scientific">Streptomyces kaempferi</name>
    <dbReference type="NCBI Taxonomy" id="333725"/>
    <lineage>
        <taxon>Bacteria</taxon>
        <taxon>Bacillati</taxon>
        <taxon>Actinomycetota</taxon>
        <taxon>Actinomycetes</taxon>
        <taxon>Kitasatosporales</taxon>
        <taxon>Streptomycetaceae</taxon>
        <taxon>Streptomyces</taxon>
    </lineage>
</organism>
<evidence type="ECO:0000313" key="2">
    <source>
        <dbReference type="EMBL" id="MFD1312935.1"/>
    </source>
</evidence>
<name>A0ABW3XUW7_9ACTN</name>
<feature type="domain" description="AbiJ-NTD3" evidence="1">
    <location>
        <begin position="148"/>
        <end position="312"/>
    </location>
</feature>
<protein>
    <recommendedName>
        <fullName evidence="1">AbiJ-NTD3 domain-containing protein</fullName>
    </recommendedName>
</protein>
<sequence>MVNLRFLIERPVGTAPFSFTRTGLATVRIERLRTTALDDVTDLDAAYALARIAWTELEAFGTSGGQRLDDDEIALLLRSLTGVLRRLKTPLELPFRDFKSFKSFWKQQGMSDSYEARRSYLGRIFEPVLKKLDAYHPHLAPGRVSSHRITEVTRRRLREGLPTAWWGTLDELQFLERLYDLNNLPSLDPKHVTAAEDIGHHCILDPEDWEADWIWRDERFALADGDDELLRFLAEMLHPAVRTDADEVERLRAWMNETLAHDGYELTAVDTISGAPVFTARTVGSGVSGAMKNLFFAADGPKPEFVLGDAINNDVLLVKNGEFCLQYDQALGAAGLTWGDLITWWRTHAPFPEDATDQDVGRALYKRLSASLHRDPKRPEWVSPERKVFRAYCRRYPIDGTGAHYPALIPQVYLHLDPRTRLERGGRDSVLGRERMDFLLLLPRGVRIVVEVDGQQHYSEGDMASPRLYSKMVSEDRSLRLKGYQVYRFGGHELGLSSAPAMLHNFFGQLVEHQH</sequence>
<keyword evidence="3" id="KW-1185">Reference proteome</keyword>
<reference evidence="3" key="1">
    <citation type="journal article" date="2019" name="Int. J. Syst. Evol. Microbiol.">
        <title>The Global Catalogue of Microorganisms (GCM) 10K type strain sequencing project: providing services to taxonomists for standard genome sequencing and annotation.</title>
        <authorList>
            <consortium name="The Broad Institute Genomics Platform"/>
            <consortium name="The Broad Institute Genome Sequencing Center for Infectious Disease"/>
            <person name="Wu L."/>
            <person name="Ma J."/>
        </authorList>
    </citation>
    <scope>NUCLEOTIDE SEQUENCE [LARGE SCALE GENOMIC DNA]</scope>
    <source>
        <strain evidence="3">CGMCC 4.7020</strain>
    </source>
</reference>
<dbReference type="EMBL" id="JBHTMM010000147">
    <property type="protein sequence ID" value="MFD1312935.1"/>
    <property type="molecule type" value="Genomic_DNA"/>
</dbReference>
<dbReference type="InterPro" id="IPR041427">
    <property type="entry name" value="AbiJ-NTD3"/>
</dbReference>
<evidence type="ECO:0000259" key="1">
    <source>
        <dbReference type="Pfam" id="PF18860"/>
    </source>
</evidence>
<dbReference type="RefSeq" id="WP_381240048.1">
    <property type="nucleotide sequence ID" value="NZ_JBHSKH010000079.1"/>
</dbReference>